<feature type="compositionally biased region" description="Low complexity" evidence="1">
    <location>
        <begin position="154"/>
        <end position="166"/>
    </location>
</feature>
<evidence type="ECO:0000313" key="3">
    <source>
        <dbReference type="Proteomes" id="UP000632740"/>
    </source>
</evidence>
<comment type="caution">
    <text evidence="2">The sequence shown here is derived from an EMBL/GenBank/DDBJ whole genome shotgun (WGS) entry which is preliminary data.</text>
</comment>
<dbReference type="RefSeq" id="WP_203755401.1">
    <property type="nucleotide sequence ID" value="NZ_BONK01000009.1"/>
</dbReference>
<sequence>MRWPVGRRHPALATQRSVTSAVARKRAAAAAALRREEQAAAAYLARVEAQERAQRRWRFWSRFTLAALSVTLLVSCQVESTLADRRAAREAAAQAARAPEDAWPGQLSADVASSGPGRTSTGSTSGGHGDGSSASQPSGGSPARATVPEPVVDPGSASPPRAAPAGIPDPTVTAVTDAPGTLEVSIFLRQHGMRINSADYAGAYEDFTPKLQEYVGSEAGWAASMAGIHWRTVVVLDVQTRDDGAYLATAEIKRIGDPTVNGECHVWTKTYTIKTVDPDPRLRIGWVEDVADPRPC</sequence>
<organism evidence="2 3">
    <name type="scientific">Cellulomonas chitinilytica</name>
    <dbReference type="NCBI Taxonomy" id="398759"/>
    <lineage>
        <taxon>Bacteria</taxon>
        <taxon>Bacillati</taxon>
        <taxon>Actinomycetota</taxon>
        <taxon>Actinomycetes</taxon>
        <taxon>Micrococcales</taxon>
        <taxon>Cellulomonadaceae</taxon>
        <taxon>Cellulomonas</taxon>
    </lineage>
</organism>
<feature type="compositionally biased region" description="Low complexity" evidence="1">
    <location>
        <begin position="113"/>
        <end position="123"/>
    </location>
</feature>
<dbReference type="AlphaFoldDB" id="A0A919P1Z6"/>
<dbReference type="Proteomes" id="UP000632740">
    <property type="component" value="Unassembled WGS sequence"/>
</dbReference>
<protein>
    <submittedName>
        <fullName evidence="2">Uncharacterized protein</fullName>
    </submittedName>
</protein>
<feature type="compositionally biased region" description="Low complexity" evidence="1">
    <location>
        <begin position="131"/>
        <end position="143"/>
    </location>
</feature>
<keyword evidence="3" id="KW-1185">Reference proteome</keyword>
<feature type="region of interest" description="Disordered" evidence="1">
    <location>
        <begin position="93"/>
        <end position="172"/>
    </location>
</feature>
<dbReference type="EMBL" id="BONK01000009">
    <property type="protein sequence ID" value="GIG21911.1"/>
    <property type="molecule type" value="Genomic_DNA"/>
</dbReference>
<reference evidence="2" key="1">
    <citation type="submission" date="2021-01" db="EMBL/GenBank/DDBJ databases">
        <title>Whole genome shotgun sequence of Cellulomonas chitinilytica NBRC 110799.</title>
        <authorList>
            <person name="Komaki H."/>
            <person name="Tamura T."/>
        </authorList>
    </citation>
    <scope>NUCLEOTIDE SEQUENCE</scope>
    <source>
        <strain evidence="2">NBRC 110799</strain>
    </source>
</reference>
<evidence type="ECO:0000313" key="2">
    <source>
        <dbReference type="EMBL" id="GIG21911.1"/>
    </source>
</evidence>
<gene>
    <name evidence="2" type="ORF">Cch01nite_26350</name>
</gene>
<proteinExistence type="predicted"/>
<accession>A0A919P1Z6</accession>
<evidence type="ECO:0000256" key="1">
    <source>
        <dbReference type="SAM" id="MobiDB-lite"/>
    </source>
</evidence>
<name>A0A919P1Z6_9CELL</name>